<dbReference type="AlphaFoldDB" id="K5X0A9"/>
<organism evidence="1 2">
    <name type="scientific">Agaricus bisporus var. burnettii (strain JB137-S8 / ATCC MYA-4627 / FGSC 10392)</name>
    <name type="common">White button mushroom</name>
    <dbReference type="NCBI Taxonomy" id="597362"/>
    <lineage>
        <taxon>Eukaryota</taxon>
        <taxon>Fungi</taxon>
        <taxon>Dikarya</taxon>
        <taxon>Basidiomycota</taxon>
        <taxon>Agaricomycotina</taxon>
        <taxon>Agaricomycetes</taxon>
        <taxon>Agaricomycetidae</taxon>
        <taxon>Agaricales</taxon>
        <taxon>Agaricineae</taxon>
        <taxon>Agaricaceae</taxon>
        <taxon>Agaricus</taxon>
    </lineage>
</organism>
<feature type="non-terminal residue" evidence="1">
    <location>
        <position position="72"/>
    </location>
</feature>
<dbReference type="HOGENOM" id="CLU_2728992_0_0_1"/>
<evidence type="ECO:0000313" key="2">
    <source>
        <dbReference type="Proteomes" id="UP000008493"/>
    </source>
</evidence>
<dbReference type="Proteomes" id="UP000008493">
    <property type="component" value="Unassembled WGS sequence"/>
</dbReference>
<evidence type="ECO:0000313" key="1">
    <source>
        <dbReference type="EMBL" id="EKM81221.1"/>
    </source>
</evidence>
<keyword evidence="2" id="KW-1185">Reference proteome</keyword>
<name>K5X0A9_AGABU</name>
<accession>K5X0A9</accession>
<dbReference type="OMA" id="GDPLMPI"/>
<dbReference type="RefSeq" id="XP_007328684.1">
    <property type="nucleotide sequence ID" value="XM_007328622.1"/>
</dbReference>
<reference evidence="2" key="1">
    <citation type="journal article" date="2012" name="Proc. Natl. Acad. Sci. U.S.A.">
        <title>Genome sequence of the button mushroom Agaricus bisporus reveals mechanisms governing adaptation to a humic-rich ecological niche.</title>
        <authorList>
            <person name="Morin E."/>
            <person name="Kohler A."/>
            <person name="Baker A.R."/>
            <person name="Foulongne-Oriol M."/>
            <person name="Lombard V."/>
            <person name="Nagy L.G."/>
            <person name="Ohm R.A."/>
            <person name="Patyshakuliyeva A."/>
            <person name="Brun A."/>
            <person name="Aerts A.L."/>
            <person name="Bailey A.M."/>
            <person name="Billette C."/>
            <person name="Coutinho P.M."/>
            <person name="Deakin G."/>
            <person name="Doddapaneni H."/>
            <person name="Floudas D."/>
            <person name="Grimwood J."/>
            <person name="Hilden K."/>
            <person name="Kuees U."/>
            <person name="LaButti K.M."/>
            <person name="Lapidus A."/>
            <person name="Lindquist E.A."/>
            <person name="Lucas S.M."/>
            <person name="Murat C."/>
            <person name="Riley R.W."/>
            <person name="Salamov A.A."/>
            <person name="Schmutz J."/>
            <person name="Subramanian V."/>
            <person name="Woesten H.A.B."/>
            <person name="Xu J."/>
            <person name="Eastwood D.C."/>
            <person name="Foster G.D."/>
            <person name="Sonnenberg A.S."/>
            <person name="Cullen D."/>
            <person name="de Vries R.P."/>
            <person name="Lundell T."/>
            <person name="Hibbett D.S."/>
            <person name="Henrissat B."/>
            <person name="Burton K.S."/>
            <person name="Kerrigan R.W."/>
            <person name="Challen M.P."/>
            <person name="Grigoriev I.V."/>
            <person name="Martin F."/>
        </authorList>
    </citation>
    <scope>NUCLEOTIDE SEQUENCE [LARGE SCALE GENOMIC DNA]</scope>
    <source>
        <strain evidence="2">JB137-S8 / ATCC MYA-4627 / FGSC 10392</strain>
    </source>
</reference>
<dbReference type="InParanoid" id="K5X0A9"/>
<dbReference type="KEGG" id="abp:AGABI1DRAFT112901"/>
<sequence>MIDVLISIFLTTPSNRSQSNSKIWLNVLGALEIASSLEQGRKTFNKDVGGDPLMPIFQSPSLIVDTSMLGAP</sequence>
<proteinExistence type="predicted"/>
<dbReference type="EMBL" id="JH971388">
    <property type="protein sequence ID" value="EKM81221.1"/>
    <property type="molecule type" value="Genomic_DNA"/>
</dbReference>
<protein>
    <submittedName>
        <fullName evidence="1">Uncharacterized protein</fullName>
    </submittedName>
</protein>
<gene>
    <name evidence="1" type="ORF">AGABI1DRAFT_112901</name>
</gene>
<dbReference type="GeneID" id="18823806"/>